<feature type="region of interest" description="Disordered" evidence="1">
    <location>
        <begin position="15"/>
        <end position="38"/>
    </location>
</feature>
<sequence>MENFFSKQQVFDLTSEKKQQREMNGKGRNSREPKGFSEVCEPHNQSAVAVGTPVLWKTIPSRTNLCLIYRSGLPPLYIASIFTNDGTSSSQTHLQLENAESFRCPCPSASSIIISASPTGLTFDQAVPLAFENSLVLPLARTKRLDVAFPRLLRFYLEPPVS</sequence>
<evidence type="ECO:0000313" key="3">
    <source>
        <dbReference type="Proteomes" id="UP000799771"/>
    </source>
</evidence>
<organism evidence="2 3">
    <name type="scientific">Dothidotthia symphoricarpi CBS 119687</name>
    <dbReference type="NCBI Taxonomy" id="1392245"/>
    <lineage>
        <taxon>Eukaryota</taxon>
        <taxon>Fungi</taxon>
        <taxon>Dikarya</taxon>
        <taxon>Ascomycota</taxon>
        <taxon>Pezizomycotina</taxon>
        <taxon>Dothideomycetes</taxon>
        <taxon>Pleosporomycetidae</taxon>
        <taxon>Pleosporales</taxon>
        <taxon>Dothidotthiaceae</taxon>
        <taxon>Dothidotthia</taxon>
    </lineage>
</organism>
<dbReference type="RefSeq" id="XP_033518070.1">
    <property type="nucleotide sequence ID" value="XM_033667020.1"/>
</dbReference>
<protein>
    <submittedName>
        <fullName evidence="2">Uncharacterized protein</fullName>
    </submittedName>
</protein>
<gene>
    <name evidence="2" type="ORF">P153DRAFT_361802</name>
</gene>
<dbReference type="GeneID" id="54407452"/>
<dbReference type="EMBL" id="ML977523">
    <property type="protein sequence ID" value="KAF2123676.1"/>
    <property type="molecule type" value="Genomic_DNA"/>
</dbReference>
<evidence type="ECO:0000313" key="2">
    <source>
        <dbReference type="EMBL" id="KAF2123676.1"/>
    </source>
</evidence>
<accession>A0A6A5ZWK2</accession>
<dbReference type="AlphaFoldDB" id="A0A6A5ZWK2"/>
<feature type="compositionally biased region" description="Basic and acidic residues" evidence="1">
    <location>
        <begin position="15"/>
        <end position="35"/>
    </location>
</feature>
<evidence type="ECO:0000256" key="1">
    <source>
        <dbReference type="SAM" id="MobiDB-lite"/>
    </source>
</evidence>
<name>A0A6A5ZWK2_9PLEO</name>
<keyword evidence="3" id="KW-1185">Reference proteome</keyword>
<reference evidence="2" key="1">
    <citation type="journal article" date="2020" name="Stud. Mycol.">
        <title>101 Dothideomycetes genomes: a test case for predicting lifestyles and emergence of pathogens.</title>
        <authorList>
            <person name="Haridas S."/>
            <person name="Albert R."/>
            <person name="Binder M."/>
            <person name="Bloem J."/>
            <person name="Labutti K."/>
            <person name="Salamov A."/>
            <person name="Andreopoulos B."/>
            <person name="Baker S."/>
            <person name="Barry K."/>
            <person name="Bills G."/>
            <person name="Bluhm B."/>
            <person name="Cannon C."/>
            <person name="Castanera R."/>
            <person name="Culley D."/>
            <person name="Daum C."/>
            <person name="Ezra D."/>
            <person name="Gonzalez J."/>
            <person name="Henrissat B."/>
            <person name="Kuo A."/>
            <person name="Liang C."/>
            <person name="Lipzen A."/>
            <person name="Lutzoni F."/>
            <person name="Magnuson J."/>
            <person name="Mondo S."/>
            <person name="Nolan M."/>
            <person name="Ohm R."/>
            <person name="Pangilinan J."/>
            <person name="Park H.-J."/>
            <person name="Ramirez L."/>
            <person name="Alfaro M."/>
            <person name="Sun H."/>
            <person name="Tritt A."/>
            <person name="Yoshinaga Y."/>
            <person name="Zwiers L.-H."/>
            <person name="Turgeon B."/>
            <person name="Goodwin S."/>
            <person name="Spatafora J."/>
            <person name="Crous P."/>
            <person name="Grigoriev I."/>
        </authorList>
    </citation>
    <scope>NUCLEOTIDE SEQUENCE</scope>
    <source>
        <strain evidence="2">CBS 119687</strain>
    </source>
</reference>
<proteinExistence type="predicted"/>
<dbReference type="Proteomes" id="UP000799771">
    <property type="component" value="Unassembled WGS sequence"/>
</dbReference>